<dbReference type="Pfam" id="PF04392">
    <property type="entry name" value="ABC_sub_bind"/>
    <property type="match status" value="1"/>
</dbReference>
<reference evidence="2 3" key="1">
    <citation type="submission" date="2020-08" db="EMBL/GenBank/DDBJ databases">
        <title>Genome public.</title>
        <authorList>
            <person name="Liu C."/>
            <person name="Sun Q."/>
        </authorList>
    </citation>
    <scope>NUCLEOTIDE SEQUENCE [LARGE SCALE GENOMIC DNA]</scope>
    <source>
        <strain evidence="2 3">BX1</strain>
    </source>
</reference>
<dbReference type="InterPro" id="IPR028082">
    <property type="entry name" value="Peripla_BP_I"/>
</dbReference>
<dbReference type="PROSITE" id="PS51257">
    <property type="entry name" value="PROKAR_LIPOPROTEIN"/>
    <property type="match status" value="1"/>
</dbReference>
<protein>
    <submittedName>
        <fullName evidence="2">ABC transporter substrate-binding protein</fullName>
    </submittedName>
</protein>
<dbReference type="Gene3D" id="3.40.50.2300">
    <property type="match status" value="2"/>
</dbReference>
<sequence>MKKIFAAILALSLLLTACSGASSSAPSSQPEAASSQEAPSASSKETLKIGLVQMMEHPSLDEIREAFLAELKAQGYDDSKVVIDYQNGQGDMGTLNTIAQKFVGDGVDMIVAIATPAAQAAAAATDSTPIIFSAVTDPVDAGLVSDLGAPDRNLTGTSDAIPVDRIFALADELTPGIKTYGLLYNNGESNSVSVIRDVKDALSAAGIAFEEATVINSSEVTTAAQSLVGKVDAIFSPIDNTVAYAMPNLAQIAIEAKLPVYVAADSMVNDGGLATVGVNYTQLGKQTAQMAAEVLSGKPVSEVPVQVLSEYATVVNPDTAAAIGVDVSKYVK</sequence>
<dbReference type="RefSeq" id="WP_262399464.1">
    <property type="nucleotide sequence ID" value="NZ_JACRTB010000007.1"/>
</dbReference>
<organism evidence="2 3">
    <name type="scientific">Yanshouia hominis</name>
    <dbReference type="NCBI Taxonomy" id="2763673"/>
    <lineage>
        <taxon>Bacteria</taxon>
        <taxon>Bacillati</taxon>
        <taxon>Bacillota</taxon>
        <taxon>Clostridia</taxon>
        <taxon>Eubacteriales</taxon>
        <taxon>Oscillospiraceae</taxon>
        <taxon>Yanshouia</taxon>
    </lineage>
</organism>
<gene>
    <name evidence="2" type="ORF">H8717_05650</name>
</gene>
<dbReference type="PANTHER" id="PTHR35271">
    <property type="entry name" value="ABC TRANSPORTER, SUBSTRATE-BINDING LIPOPROTEIN-RELATED"/>
    <property type="match status" value="1"/>
</dbReference>
<comment type="caution">
    <text evidence="2">The sequence shown here is derived from an EMBL/GenBank/DDBJ whole genome shotgun (WGS) entry which is preliminary data.</text>
</comment>
<dbReference type="InterPro" id="IPR007487">
    <property type="entry name" value="ABC_transpt-TYRBP-like"/>
</dbReference>
<feature type="signal peptide" evidence="1">
    <location>
        <begin position="1"/>
        <end position="21"/>
    </location>
</feature>
<keyword evidence="3" id="KW-1185">Reference proteome</keyword>
<keyword evidence="1" id="KW-0732">Signal</keyword>
<dbReference type="PANTHER" id="PTHR35271:SF1">
    <property type="entry name" value="ABC TRANSPORTER, SUBSTRATE-BINDING LIPOPROTEIN"/>
    <property type="match status" value="1"/>
</dbReference>
<name>A0ABR7NHL3_9FIRM</name>
<evidence type="ECO:0000313" key="2">
    <source>
        <dbReference type="EMBL" id="MBC8575896.1"/>
    </source>
</evidence>
<evidence type="ECO:0000256" key="1">
    <source>
        <dbReference type="SAM" id="SignalP"/>
    </source>
</evidence>
<dbReference type="Proteomes" id="UP000658131">
    <property type="component" value="Unassembled WGS sequence"/>
</dbReference>
<feature type="chain" id="PRO_5046108006" evidence="1">
    <location>
        <begin position="22"/>
        <end position="332"/>
    </location>
</feature>
<evidence type="ECO:0000313" key="3">
    <source>
        <dbReference type="Proteomes" id="UP000658131"/>
    </source>
</evidence>
<proteinExistence type="predicted"/>
<dbReference type="CDD" id="cd06325">
    <property type="entry name" value="PBP1_ABC_unchar_transporter"/>
    <property type="match status" value="1"/>
</dbReference>
<dbReference type="EMBL" id="JACRTB010000007">
    <property type="protein sequence ID" value="MBC8575896.1"/>
    <property type="molecule type" value="Genomic_DNA"/>
</dbReference>
<dbReference type="SUPFAM" id="SSF53822">
    <property type="entry name" value="Periplasmic binding protein-like I"/>
    <property type="match status" value="1"/>
</dbReference>
<accession>A0ABR7NHL3</accession>